<organism evidence="2 3">
    <name type="scientific">Cladophialophora immunda</name>
    <dbReference type="NCBI Taxonomy" id="569365"/>
    <lineage>
        <taxon>Eukaryota</taxon>
        <taxon>Fungi</taxon>
        <taxon>Dikarya</taxon>
        <taxon>Ascomycota</taxon>
        <taxon>Pezizomycotina</taxon>
        <taxon>Eurotiomycetes</taxon>
        <taxon>Chaetothyriomycetidae</taxon>
        <taxon>Chaetothyriales</taxon>
        <taxon>Herpotrichiellaceae</taxon>
        <taxon>Cladophialophora</taxon>
    </lineage>
</organism>
<reference evidence="2 3" key="1">
    <citation type="submission" date="2015-01" db="EMBL/GenBank/DDBJ databases">
        <title>The Genome Sequence of Cladophialophora immunda CBS83496.</title>
        <authorList>
            <consortium name="The Broad Institute Genomics Platform"/>
            <person name="Cuomo C."/>
            <person name="de Hoog S."/>
            <person name="Gorbushina A."/>
            <person name="Stielow B."/>
            <person name="Teixiera M."/>
            <person name="Abouelleil A."/>
            <person name="Chapman S.B."/>
            <person name="Priest M."/>
            <person name="Young S.K."/>
            <person name="Wortman J."/>
            <person name="Nusbaum C."/>
            <person name="Birren B."/>
        </authorList>
    </citation>
    <scope>NUCLEOTIDE SEQUENCE [LARGE SCALE GENOMIC DNA]</scope>
    <source>
        <strain evidence="2 3">CBS 83496</strain>
    </source>
</reference>
<evidence type="ECO:0000313" key="2">
    <source>
        <dbReference type="EMBL" id="KIW29224.1"/>
    </source>
</evidence>
<dbReference type="EMBL" id="KN847042">
    <property type="protein sequence ID" value="KIW29224.1"/>
    <property type="molecule type" value="Genomic_DNA"/>
</dbReference>
<feature type="region of interest" description="Disordered" evidence="1">
    <location>
        <begin position="122"/>
        <end position="155"/>
    </location>
</feature>
<dbReference type="GeneID" id="27344243"/>
<dbReference type="AlphaFoldDB" id="A0A0D2D0A4"/>
<name>A0A0D2D0A4_9EURO</name>
<dbReference type="Proteomes" id="UP000054466">
    <property type="component" value="Unassembled WGS sequence"/>
</dbReference>
<evidence type="ECO:0000256" key="1">
    <source>
        <dbReference type="SAM" id="MobiDB-lite"/>
    </source>
</evidence>
<sequence>MASERHMHVEFIPGNYESNPDFKYFVLVIQVGDDMKRDPSMVSVRIVSAEIWEGLNATTFGFPGKEASAIEALPAIKGEESVNRISLAGYDISVSVQVVAEANELPYHHVYLDWKTSTSSHQTSAAEALSSPPPSGDNDRETHHTYSHDDQRALP</sequence>
<dbReference type="HOGENOM" id="CLU_1695287_0_0_1"/>
<proteinExistence type="predicted"/>
<keyword evidence="3" id="KW-1185">Reference proteome</keyword>
<feature type="compositionally biased region" description="Basic and acidic residues" evidence="1">
    <location>
        <begin position="137"/>
        <end position="155"/>
    </location>
</feature>
<dbReference type="OrthoDB" id="4955925at2759"/>
<evidence type="ECO:0000313" key="3">
    <source>
        <dbReference type="Proteomes" id="UP000054466"/>
    </source>
</evidence>
<protein>
    <submittedName>
        <fullName evidence="2">Uncharacterized protein</fullName>
    </submittedName>
</protein>
<gene>
    <name evidence="2" type="ORF">PV07_05049</name>
</gene>
<accession>A0A0D2D0A4</accession>
<dbReference type="RefSeq" id="XP_016249440.1">
    <property type="nucleotide sequence ID" value="XM_016391921.1"/>
</dbReference>
<dbReference type="VEuPathDB" id="FungiDB:PV07_05049"/>